<keyword evidence="1" id="KW-1133">Transmembrane helix</keyword>
<sequence length="379" mass="42871">MIFFFIVLAVHTVVNLYIAIRGWQALEAAANFRPWFIAFMILVYVAYPAGRILERIWYHPVPITLHWIGAFWFAAMLYVTLLLFLTDIGRIANHFFPFLEKIAGNNVPAIKLKLFMAVSAISGLIILFGHINAWYPKTSRIDLVIPKDAGNLQSLRIVAVSDVHLGTIIGPRKTGKMVESINRLNPDIILFAGDIVDEDVKPVIKQNLGRNLQQLRAPLGIYASTGNHEYIGGGDPSINYLEQNGIRVLRDTVISIHDNFYVVGREDLHKKWVTGNPRKHLSEILKDIDPSKPIILLDHQPYDLDDALEAGVDLQISGHTHHGQLWPFGYVTNRIFEVSRGYKQKGNTHYYVSTGFGTWGPPVRTGNRPEIVLINLYFE</sequence>
<evidence type="ECO:0000256" key="1">
    <source>
        <dbReference type="SAM" id="Phobius"/>
    </source>
</evidence>
<dbReference type="Gene3D" id="3.60.21.10">
    <property type="match status" value="1"/>
</dbReference>
<feature type="transmembrane region" description="Helical" evidence="1">
    <location>
        <begin position="6"/>
        <end position="23"/>
    </location>
</feature>
<dbReference type="PANTHER" id="PTHR31302:SF0">
    <property type="entry name" value="TRANSMEMBRANE PROTEIN WITH METALLOPHOSPHOESTERASE DOMAIN"/>
    <property type="match status" value="1"/>
</dbReference>
<keyword evidence="1" id="KW-0472">Membrane</keyword>
<dbReference type="Pfam" id="PF00149">
    <property type="entry name" value="Metallophos"/>
    <property type="match status" value="1"/>
</dbReference>
<feature type="transmembrane region" description="Helical" evidence="1">
    <location>
        <begin position="114"/>
        <end position="135"/>
    </location>
</feature>
<comment type="caution">
    <text evidence="3">The sequence shown here is derived from an EMBL/GenBank/DDBJ whole genome shotgun (WGS) entry which is preliminary data.</text>
</comment>
<dbReference type="Proteomes" id="UP000295221">
    <property type="component" value="Unassembled WGS sequence"/>
</dbReference>
<dbReference type="SUPFAM" id="SSF56300">
    <property type="entry name" value="Metallo-dependent phosphatases"/>
    <property type="match status" value="1"/>
</dbReference>
<evidence type="ECO:0000313" key="3">
    <source>
        <dbReference type="EMBL" id="TCO07410.1"/>
    </source>
</evidence>
<proteinExistence type="predicted"/>
<reference evidence="3 4" key="1">
    <citation type="submission" date="2019-03" db="EMBL/GenBank/DDBJ databases">
        <title>Genomic Encyclopedia of Type Strains, Phase IV (KMG-IV): sequencing the most valuable type-strain genomes for metagenomic binning, comparative biology and taxonomic classification.</title>
        <authorList>
            <person name="Goeker M."/>
        </authorList>
    </citation>
    <scope>NUCLEOTIDE SEQUENCE [LARGE SCALE GENOMIC DNA]</scope>
    <source>
        <strain evidence="3 4">DSM 24179</strain>
    </source>
</reference>
<name>A0A4R2GJ86_9BACT</name>
<accession>A0A4R2GJ86</accession>
<dbReference type="EMBL" id="SLWK01000008">
    <property type="protein sequence ID" value="TCO07410.1"/>
    <property type="molecule type" value="Genomic_DNA"/>
</dbReference>
<organism evidence="3 4">
    <name type="scientific">Natronoflexus pectinivorans</name>
    <dbReference type="NCBI Taxonomy" id="682526"/>
    <lineage>
        <taxon>Bacteria</taxon>
        <taxon>Pseudomonadati</taxon>
        <taxon>Bacteroidota</taxon>
        <taxon>Bacteroidia</taxon>
        <taxon>Marinilabiliales</taxon>
        <taxon>Marinilabiliaceae</taxon>
        <taxon>Natronoflexus</taxon>
    </lineage>
</organism>
<feature type="transmembrane region" description="Helical" evidence="1">
    <location>
        <begin position="65"/>
        <end position="85"/>
    </location>
</feature>
<protein>
    <recommendedName>
        <fullName evidence="2">Calcineurin-like phosphoesterase domain-containing protein</fullName>
    </recommendedName>
</protein>
<keyword evidence="1" id="KW-0812">Transmembrane</keyword>
<keyword evidence="4" id="KW-1185">Reference proteome</keyword>
<feature type="transmembrane region" description="Helical" evidence="1">
    <location>
        <begin position="35"/>
        <end position="53"/>
    </location>
</feature>
<evidence type="ECO:0000259" key="2">
    <source>
        <dbReference type="Pfam" id="PF00149"/>
    </source>
</evidence>
<dbReference type="InterPro" id="IPR051158">
    <property type="entry name" value="Metallophosphoesterase_sf"/>
</dbReference>
<evidence type="ECO:0000313" key="4">
    <source>
        <dbReference type="Proteomes" id="UP000295221"/>
    </source>
</evidence>
<dbReference type="RefSeq" id="WP_243699396.1">
    <property type="nucleotide sequence ID" value="NZ_SLWK01000008.1"/>
</dbReference>
<dbReference type="InterPro" id="IPR029052">
    <property type="entry name" value="Metallo-depent_PP-like"/>
</dbReference>
<dbReference type="PANTHER" id="PTHR31302">
    <property type="entry name" value="TRANSMEMBRANE PROTEIN WITH METALLOPHOSPHOESTERASE DOMAIN-RELATED"/>
    <property type="match status" value="1"/>
</dbReference>
<gene>
    <name evidence="3" type="ORF">EV194_10815</name>
</gene>
<dbReference type="AlphaFoldDB" id="A0A4R2GJ86"/>
<feature type="domain" description="Calcineurin-like phosphoesterase" evidence="2">
    <location>
        <begin position="155"/>
        <end position="322"/>
    </location>
</feature>
<dbReference type="InterPro" id="IPR004843">
    <property type="entry name" value="Calcineurin-like_PHP"/>
</dbReference>
<dbReference type="CDD" id="cd07385">
    <property type="entry name" value="MPP_YkuE_C"/>
    <property type="match status" value="1"/>
</dbReference>
<dbReference type="GO" id="GO:0016787">
    <property type="term" value="F:hydrolase activity"/>
    <property type="evidence" value="ECO:0007669"/>
    <property type="project" value="InterPro"/>
</dbReference>